<dbReference type="InterPro" id="IPR006334">
    <property type="entry name" value="Glut_cys_ligase"/>
</dbReference>
<dbReference type="GO" id="GO:0004357">
    <property type="term" value="F:glutamate-cysteine ligase activity"/>
    <property type="evidence" value="ECO:0007669"/>
    <property type="project" value="UniProtKB-EC"/>
</dbReference>
<dbReference type="GO" id="GO:0005524">
    <property type="term" value="F:ATP binding"/>
    <property type="evidence" value="ECO:0007669"/>
    <property type="project" value="UniProtKB-KW"/>
</dbReference>
<protein>
    <recommendedName>
        <fullName evidence="3">glutamate--cysteine ligase</fullName>
        <ecNumber evidence="3">6.3.2.2</ecNumber>
    </recommendedName>
</protein>
<feature type="domain" description="Glutamate--cysteine ligase" evidence="9">
    <location>
        <begin position="272"/>
        <end position="641"/>
    </location>
</feature>
<dbReference type="HAMAP" id="MF_00578">
    <property type="entry name" value="Glu_cys_ligase"/>
    <property type="match status" value="1"/>
</dbReference>
<evidence type="ECO:0000256" key="4">
    <source>
        <dbReference type="ARBA" id="ARBA00022598"/>
    </source>
</evidence>
<comment type="similarity">
    <text evidence="2">Belongs to the HAD-like hydrolase superfamily. CbbY/CbbZ/Gph/YieH family.</text>
</comment>
<dbReference type="InterPro" id="IPR036412">
    <property type="entry name" value="HAD-like_sf"/>
</dbReference>
<dbReference type="FunFam" id="3.30.590.20:FF:000001">
    <property type="entry name" value="Glutamate--cysteine ligase"/>
    <property type="match status" value="1"/>
</dbReference>
<dbReference type="CDD" id="cd07505">
    <property type="entry name" value="HAD_BPGM-like"/>
    <property type="match status" value="1"/>
</dbReference>
<dbReference type="GO" id="GO:0006750">
    <property type="term" value="P:glutathione biosynthetic process"/>
    <property type="evidence" value="ECO:0007669"/>
    <property type="project" value="UniProtKB-KW"/>
</dbReference>
<name>A0A0A2W4P5_BEABA</name>
<proteinExistence type="inferred from homology"/>
<dbReference type="GO" id="GO:0046872">
    <property type="term" value="F:metal ion binding"/>
    <property type="evidence" value="ECO:0007669"/>
    <property type="project" value="TreeGrafter"/>
</dbReference>
<dbReference type="FunFam" id="1.10.150.240:FF:000002">
    <property type="entry name" value="Fructose-1-phosphate/6-phosphogluconate phosphatase"/>
    <property type="match status" value="1"/>
</dbReference>
<dbReference type="GO" id="GO:0005829">
    <property type="term" value="C:cytosol"/>
    <property type="evidence" value="ECO:0007669"/>
    <property type="project" value="TreeGrafter"/>
</dbReference>
<evidence type="ECO:0000256" key="6">
    <source>
        <dbReference type="ARBA" id="ARBA00022741"/>
    </source>
</evidence>
<dbReference type="Gene3D" id="1.10.150.240">
    <property type="entry name" value="Putative phosphatase, domain 2"/>
    <property type="match status" value="1"/>
</dbReference>
<dbReference type="EMBL" id="ANFO01000033">
    <property type="protein sequence ID" value="KGQ13612.1"/>
    <property type="molecule type" value="Genomic_DNA"/>
</dbReference>
<dbReference type="Pfam" id="PF04262">
    <property type="entry name" value="Glu_cys_ligase"/>
    <property type="match status" value="1"/>
</dbReference>
<evidence type="ECO:0000256" key="2">
    <source>
        <dbReference type="ARBA" id="ARBA00006171"/>
    </source>
</evidence>
<evidence type="ECO:0000256" key="8">
    <source>
        <dbReference type="ARBA" id="ARBA00048819"/>
    </source>
</evidence>
<evidence type="ECO:0000256" key="3">
    <source>
        <dbReference type="ARBA" id="ARBA00012220"/>
    </source>
</evidence>
<gene>
    <name evidence="10" type="ORF">BBAD15_g492</name>
</gene>
<keyword evidence="6" id="KW-0547">Nucleotide-binding</keyword>
<dbReference type="InterPro" id="IPR010976">
    <property type="entry name" value="B-phosphoglucomutase_hydrolase"/>
</dbReference>
<dbReference type="SUPFAM" id="SSF55931">
    <property type="entry name" value="Glutamine synthetase/guanido kinase"/>
    <property type="match status" value="1"/>
</dbReference>
<dbReference type="NCBIfam" id="TIGR01434">
    <property type="entry name" value="glu_cys_ligase"/>
    <property type="match status" value="1"/>
</dbReference>
<dbReference type="Gene3D" id="3.40.50.1000">
    <property type="entry name" value="HAD superfamily/HAD-like"/>
    <property type="match status" value="1"/>
</dbReference>
<keyword evidence="5" id="KW-0317">Glutathione biosynthesis</keyword>
<dbReference type="FunFam" id="3.40.50.1000:FF:000038">
    <property type="entry name" value="Fructose-1-phosphate/6-phosphogluconate phosphatase"/>
    <property type="match status" value="1"/>
</dbReference>
<evidence type="ECO:0000259" key="9">
    <source>
        <dbReference type="Pfam" id="PF04262"/>
    </source>
</evidence>
<dbReference type="Gene3D" id="3.30.590.20">
    <property type="match status" value="1"/>
</dbReference>
<dbReference type="NCBIfam" id="TIGR01509">
    <property type="entry name" value="HAD-SF-IA-v3"/>
    <property type="match status" value="1"/>
</dbReference>
<dbReference type="GO" id="GO:0016791">
    <property type="term" value="F:phosphatase activity"/>
    <property type="evidence" value="ECO:0007669"/>
    <property type="project" value="UniProtKB-ARBA"/>
</dbReference>
<comment type="caution">
    <text evidence="10">The sequence shown here is derived from an EMBL/GenBank/DDBJ whole genome shotgun (WGS) entry which is preliminary data.</text>
</comment>
<evidence type="ECO:0000313" key="10">
    <source>
        <dbReference type="EMBL" id="KGQ13612.1"/>
    </source>
</evidence>
<dbReference type="InterPro" id="IPR006439">
    <property type="entry name" value="HAD-SF_hydro_IA"/>
</dbReference>
<dbReference type="PANTHER" id="PTHR38761:SF1">
    <property type="entry name" value="GLUTAMATE--CYSTEINE LIGASE"/>
    <property type="match status" value="1"/>
</dbReference>
<dbReference type="InterPro" id="IPR023198">
    <property type="entry name" value="PGP-like_dom2"/>
</dbReference>
<reference evidence="10 11" key="1">
    <citation type="submission" date="2012-10" db="EMBL/GenBank/DDBJ databases">
        <title>Genome sequencing and analysis of entomopathogenic fungi Beauveria bassiana D1-5.</title>
        <authorList>
            <person name="Li Q."/>
            <person name="Wang L."/>
            <person name="Zhang Z."/>
            <person name="Wang Q."/>
            <person name="Ren J."/>
            <person name="Wang M."/>
            <person name="Xu W."/>
            <person name="Wang J."/>
            <person name="Lu Y."/>
            <person name="Du Q."/>
            <person name="Sun Z."/>
        </authorList>
    </citation>
    <scope>NUCLEOTIDE SEQUENCE [LARGE SCALE GENOMIC DNA]</scope>
    <source>
        <strain evidence="10 11">D1-5</strain>
    </source>
</reference>
<dbReference type="NCBIfam" id="TIGR02009">
    <property type="entry name" value="PGMB-YQAB-SF"/>
    <property type="match status" value="1"/>
</dbReference>
<dbReference type="SUPFAM" id="SSF56784">
    <property type="entry name" value="HAD-like"/>
    <property type="match status" value="1"/>
</dbReference>
<evidence type="ECO:0000256" key="1">
    <source>
        <dbReference type="ARBA" id="ARBA00005006"/>
    </source>
</evidence>
<dbReference type="STRING" id="1245745.A0A0A2W4P5"/>
<dbReference type="PANTHER" id="PTHR38761">
    <property type="entry name" value="GLUTAMATE--CYSTEINE LIGASE"/>
    <property type="match status" value="1"/>
</dbReference>
<sequence>MDGTILDTEPTHRKAWHETLGRYGMSFDEQAMVALNGAPSWKIAAAIIESHNADLDPHSLAAEKTVAVRAMLLDTVRPLPLIEVVKAWHGRRPMSVGTGSESDIAEALLKHLGLRQYFAAVVAADHVKHHKPAPDTFLRCAELMGVAPEKCIVFEDADFGLQAARSAGMDAVDVRLLSEAVLVALLVAGSGPVSVLVIIATIAYTIALAGESDRLVDSFWPSDVITELDAADRRSVVPAGRVVTPELGAGDILFMPWREVNLIPDVSQALAWLEKHPEAVKGICRGLERETLRVTPEGDLATTGHPESLGSAFTHKWITTDFAEALLEFITPVDGDIDHMLTFLRDIHRHTARELGEERMWPLSMPCYIDDGQNIELAQYGSSNAGRFKTLYREGLKNRYGALMQTISGVHYNFSLPMAFWQAKCGVQDAESGKEAISAGYFRLIRNYYRFGWVIPYLFGASPAICSSFLQGKESALPFEKTECGMYYLPYATSLRLSDLGYTNKSQSNLGITFNDLNTYVDALKRAIKTPSEEYAKIGLMKDGKHLQLNTNVLQIENELYAPIRPKRVTRDGESPSDALLRGGIEYIEVRSLDINPFSPIGVDEQQVRFLDLFMIWCVLADAPEMSSDELLCTRTNWNRVILEGRKPGLTLGIGCETAQHPLSKVGKDLFADLRRVAETLDGMTNSQEYQQVCDQLVASFDDPELTYSARILRSMIDNGIGGTGLALAEQYRQMLIQEPLEILTADALQKEHDASWQRQRDIEAADTESFDSWLAKKA</sequence>
<organism evidence="10 11">
    <name type="scientific">Beauveria bassiana D1-5</name>
    <dbReference type="NCBI Taxonomy" id="1245745"/>
    <lineage>
        <taxon>Eukaryota</taxon>
        <taxon>Fungi</taxon>
        <taxon>Dikarya</taxon>
        <taxon>Ascomycota</taxon>
        <taxon>Pezizomycotina</taxon>
        <taxon>Sordariomycetes</taxon>
        <taxon>Hypocreomycetidae</taxon>
        <taxon>Hypocreales</taxon>
        <taxon>Cordycipitaceae</taxon>
        <taxon>Beauveria</taxon>
    </lineage>
</organism>
<evidence type="ECO:0000313" key="11">
    <source>
        <dbReference type="Proteomes" id="UP000030106"/>
    </source>
</evidence>
<dbReference type="InterPro" id="IPR014746">
    <property type="entry name" value="Gln_synth/guanido_kin_cat_dom"/>
</dbReference>
<evidence type="ECO:0000256" key="5">
    <source>
        <dbReference type="ARBA" id="ARBA00022684"/>
    </source>
</evidence>
<keyword evidence="4 10" id="KW-0436">Ligase</keyword>
<accession>A0A0A2W4P5</accession>
<evidence type="ECO:0000256" key="7">
    <source>
        <dbReference type="ARBA" id="ARBA00022840"/>
    </source>
</evidence>
<keyword evidence="7" id="KW-0067">ATP-binding</keyword>
<comment type="pathway">
    <text evidence="1">Sulfur metabolism; glutathione biosynthesis; glutathione from L-cysteine and L-glutamate: step 1/2.</text>
</comment>
<comment type="catalytic activity">
    <reaction evidence="8">
        <text>L-cysteine + L-glutamate + ATP = gamma-L-glutamyl-L-cysteine + ADP + phosphate + H(+)</text>
        <dbReference type="Rhea" id="RHEA:13285"/>
        <dbReference type="ChEBI" id="CHEBI:15378"/>
        <dbReference type="ChEBI" id="CHEBI:29985"/>
        <dbReference type="ChEBI" id="CHEBI:30616"/>
        <dbReference type="ChEBI" id="CHEBI:35235"/>
        <dbReference type="ChEBI" id="CHEBI:43474"/>
        <dbReference type="ChEBI" id="CHEBI:58173"/>
        <dbReference type="ChEBI" id="CHEBI:456216"/>
        <dbReference type="EC" id="6.3.2.2"/>
    </reaction>
</comment>
<dbReference type="NCBIfam" id="NF008000">
    <property type="entry name" value="PRK10725.1"/>
    <property type="match status" value="1"/>
</dbReference>
<dbReference type="InterPro" id="IPR007370">
    <property type="entry name" value="Glu_cys_ligase"/>
</dbReference>
<dbReference type="HOGENOM" id="CLU_359398_0_0_1"/>
<dbReference type="Pfam" id="PF00702">
    <property type="entry name" value="Hydrolase"/>
    <property type="match status" value="1"/>
</dbReference>
<dbReference type="AlphaFoldDB" id="A0A0A2W4P5"/>
<dbReference type="EC" id="6.3.2.2" evidence="3"/>
<dbReference type="InterPro" id="IPR023214">
    <property type="entry name" value="HAD_sf"/>
</dbReference>
<dbReference type="Proteomes" id="UP000030106">
    <property type="component" value="Unassembled WGS sequence"/>
</dbReference>